<organism evidence="2 3">
    <name type="scientific">Salinispora arenicola</name>
    <dbReference type="NCBI Taxonomy" id="168697"/>
    <lineage>
        <taxon>Bacteria</taxon>
        <taxon>Bacillati</taxon>
        <taxon>Actinomycetota</taxon>
        <taxon>Actinomycetes</taxon>
        <taxon>Micromonosporales</taxon>
        <taxon>Micromonosporaceae</taxon>
        <taxon>Salinispora</taxon>
    </lineage>
</organism>
<keyword evidence="3" id="KW-1185">Reference proteome</keyword>
<evidence type="ECO:0000313" key="3">
    <source>
        <dbReference type="Proteomes" id="UP000677457"/>
    </source>
</evidence>
<proteinExistence type="predicted"/>
<feature type="compositionally biased region" description="Basic and acidic residues" evidence="1">
    <location>
        <begin position="22"/>
        <end position="35"/>
    </location>
</feature>
<feature type="region of interest" description="Disordered" evidence="1">
    <location>
        <begin position="18"/>
        <end position="72"/>
    </location>
</feature>
<name>A0ABQ4JVG5_SALAC</name>
<comment type="caution">
    <text evidence="2">The sequence shown here is derived from an EMBL/GenBank/DDBJ whole genome shotgun (WGS) entry which is preliminary data.</text>
</comment>
<sequence>MRDTCCEGGAHLSQVYRSRGCSRRDTGKQEQRRGGEPVSHTKGSVDELRSHPDERKDEQFAHRTPQFPGISYRLGRQCGIDAAGSTPVRQ</sequence>
<feature type="compositionally biased region" description="Basic and acidic residues" evidence="1">
    <location>
        <begin position="43"/>
        <end position="61"/>
    </location>
</feature>
<dbReference type="Proteomes" id="UP000677457">
    <property type="component" value="Unassembled WGS sequence"/>
</dbReference>
<protein>
    <submittedName>
        <fullName evidence="2">Uncharacterized protein</fullName>
    </submittedName>
</protein>
<evidence type="ECO:0000256" key="1">
    <source>
        <dbReference type="SAM" id="MobiDB-lite"/>
    </source>
</evidence>
<accession>A0ABQ4JVG5</accession>
<reference evidence="2 3" key="1">
    <citation type="submission" date="2021-03" db="EMBL/GenBank/DDBJ databases">
        <title>Whole genome shotgun sequence of Salinispora arenicola NBRC 105043.</title>
        <authorList>
            <person name="Komaki H."/>
            <person name="Tamura T."/>
        </authorList>
    </citation>
    <scope>NUCLEOTIDE SEQUENCE [LARGE SCALE GENOMIC DNA]</scope>
    <source>
        <strain evidence="2 3">NBRC 105043</strain>
    </source>
</reference>
<dbReference type="EMBL" id="BOQM01000022">
    <property type="protein sequence ID" value="GIM86098.1"/>
    <property type="molecule type" value="Genomic_DNA"/>
</dbReference>
<evidence type="ECO:0000313" key="2">
    <source>
        <dbReference type="EMBL" id="GIM86098.1"/>
    </source>
</evidence>
<gene>
    <name evidence="2" type="ORF">Sar04_28340</name>
</gene>